<dbReference type="Proteomes" id="UP000737018">
    <property type="component" value="Unassembled WGS sequence"/>
</dbReference>
<dbReference type="InterPro" id="IPR056689">
    <property type="entry name" value="DUF7787"/>
</dbReference>
<dbReference type="AlphaFoldDB" id="A0A8J4Q8Y0"/>
<evidence type="ECO:0000313" key="3">
    <source>
        <dbReference type="Proteomes" id="UP000737018"/>
    </source>
</evidence>
<name>A0A8J4Q8Y0_9ROSI</name>
<sequence length="206" mass="22345">MEFGSEKGMRSKVKVKTRTEKVSLENYIDFVLSNKQIDLTVNFLNQIINMHGFKKIHKVQKKVLTDAVNTLDLVDPSRSTLNDNVSCFAFVTLEDVISDLYDLNWQECCVTSIQTFNSWKHCGVVSGGAPDPIKPKPSDPIGVADVDVYGGEGSTSSCVVGSEYSGLERWSGAGKLVPKRKRSNLMKGGVGGRPSGCVSVGSFGSC</sequence>
<evidence type="ECO:0000259" key="1">
    <source>
        <dbReference type="Pfam" id="PF25042"/>
    </source>
</evidence>
<proteinExistence type="predicted"/>
<gene>
    <name evidence="2" type="ORF">CMV_025713</name>
</gene>
<dbReference type="PANTHER" id="PTHR35096:SF8">
    <property type="entry name" value="OS03G0308600 PROTEIN"/>
    <property type="match status" value="1"/>
</dbReference>
<comment type="caution">
    <text evidence="2">The sequence shown here is derived from an EMBL/GenBank/DDBJ whole genome shotgun (WGS) entry which is preliminary data.</text>
</comment>
<reference evidence="2" key="1">
    <citation type="submission" date="2020-03" db="EMBL/GenBank/DDBJ databases">
        <title>Castanea mollissima Vanexum genome sequencing.</title>
        <authorList>
            <person name="Staton M."/>
        </authorList>
    </citation>
    <scope>NUCLEOTIDE SEQUENCE</scope>
    <source>
        <tissue evidence="2">Leaf</tissue>
    </source>
</reference>
<dbReference type="PANTHER" id="PTHR35096">
    <property type="entry name" value="BNAA08G28570D PROTEIN"/>
    <property type="match status" value="1"/>
</dbReference>
<dbReference type="EMBL" id="JRKL02006977">
    <property type="protein sequence ID" value="KAF3948270.1"/>
    <property type="molecule type" value="Genomic_DNA"/>
</dbReference>
<feature type="domain" description="DUF7787" evidence="1">
    <location>
        <begin position="19"/>
        <end position="75"/>
    </location>
</feature>
<organism evidence="2 3">
    <name type="scientific">Castanea mollissima</name>
    <name type="common">Chinese chestnut</name>
    <dbReference type="NCBI Taxonomy" id="60419"/>
    <lineage>
        <taxon>Eukaryota</taxon>
        <taxon>Viridiplantae</taxon>
        <taxon>Streptophyta</taxon>
        <taxon>Embryophyta</taxon>
        <taxon>Tracheophyta</taxon>
        <taxon>Spermatophyta</taxon>
        <taxon>Magnoliopsida</taxon>
        <taxon>eudicotyledons</taxon>
        <taxon>Gunneridae</taxon>
        <taxon>Pentapetalae</taxon>
        <taxon>rosids</taxon>
        <taxon>fabids</taxon>
        <taxon>Fagales</taxon>
        <taxon>Fagaceae</taxon>
        <taxon>Castanea</taxon>
    </lineage>
</organism>
<dbReference type="OrthoDB" id="692230at2759"/>
<evidence type="ECO:0000313" key="2">
    <source>
        <dbReference type="EMBL" id="KAF3948270.1"/>
    </source>
</evidence>
<protein>
    <recommendedName>
        <fullName evidence="1">DUF7787 domain-containing protein</fullName>
    </recommendedName>
</protein>
<dbReference type="Pfam" id="PF25042">
    <property type="entry name" value="DUF7787"/>
    <property type="match status" value="1"/>
</dbReference>
<keyword evidence="3" id="KW-1185">Reference proteome</keyword>
<accession>A0A8J4Q8Y0</accession>